<dbReference type="Gene3D" id="3.30.565.10">
    <property type="entry name" value="Histidine kinase-like ATPase, C-terminal domain"/>
    <property type="match status" value="1"/>
</dbReference>
<evidence type="ECO:0000259" key="10">
    <source>
        <dbReference type="SMART" id="SM00387"/>
    </source>
</evidence>
<feature type="transmembrane region" description="Helical" evidence="9">
    <location>
        <begin position="144"/>
        <end position="163"/>
    </location>
</feature>
<dbReference type="SUPFAM" id="SSF55874">
    <property type="entry name" value="ATPase domain of HSP90 chaperone/DNA topoisomerase II/histidine kinase"/>
    <property type="match status" value="1"/>
</dbReference>
<feature type="transmembrane region" description="Helical" evidence="9">
    <location>
        <begin position="120"/>
        <end position="138"/>
    </location>
</feature>
<comment type="catalytic activity">
    <reaction evidence="1">
        <text>ATP + protein L-histidine = ADP + protein N-phospho-L-histidine.</text>
        <dbReference type="EC" id="2.7.13.3"/>
    </reaction>
</comment>
<feature type="domain" description="Histidine kinase/HSP90-like ATPase" evidence="10">
    <location>
        <begin position="285"/>
        <end position="378"/>
    </location>
</feature>
<dbReference type="RefSeq" id="WP_039345590.1">
    <property type="nucleotide sequence ID" value="NZ_PGEZ01000001.1"/>
</dbReference>
<keyword evidence="8" id="KW-0902">Two-component regulatory system</keyword>
<feature type="transmembrane region" description="Helical" evidence="9">
    <location>
        <begin position="71"/>
        <end position="89"/>
    </location>
</feature>
<evidence type="ECO:0000256" key="7">
    <source>
        <dbReference type="ARBA" id="ARBA00022840"/>
    </source>
</evidence>
<evidence type="ECO:0000256" key="3">
    <source>
        <dbReference type="ARBA" id="ARBA00022553"/>
    </source>
</evidence>
<feature type="transmembrane region" description="Helical" evidence="9">
    <location>
        <begin position="45"/>
        <end position="64"/>
    </location>
</feature>
<dbReference type="CDD" id="cd16917">
    <property type="entry name" value="HATPase_UhpB-NarQ-NarX-like"/>
    <property type="match status" value="1"/>
</dbReference>
<keyword evidence="9" id="KW-0812">Transmembrane</keyword>
<dbReference type="EMBL" id="PGEZ01000001">
    <property type="protein sequence ID" value="PJJ56507.1"/>
    <property type="molecule type" value="Genomic_DNA"/>
</dbReference>
<evidence type="ECO:0000256" key="4">
    <source>
        <dbReference type="ARBA" id="ARBA00022679"/>
    </source>
</evidence>
<keyword evidence="5" id="KW-0547">Nucleotide-binding</keyword>
<dbReference type="InterPro" id="IPR003594">
    <property type="entry name" value="HATPase_dom"/>
</dbReference>
<keyword evidence="3" id="KW-0597">Phosphoprotein</keyword>
<dbReference type="PANTHER" id="PTHR24421">
    <property type="entry name" value="NITRATE/NITRITE SENSOR PROTEIN NARX-RELATED"/>
    <property type="match status" value="1"/>
</dbReference>
<dbReference type="AlphaFoldDB" id="A0A0B2BJR2"/>
<comment type="caution">
    <text evidence="11">The sequence shown here is derived from an EMBL/GenBank/DDBJ whole genome shotgun (WGS) entry which is preliminary data.</text>
</comment>
<dbReference type="PANTHER" id="PTHR24421:SF10">
    <property type="entry name" value="NITRATE_NITRITE SENSOR PROTEIN NARQ"/>
    <property type="match status" value="1"/>
</dbReference>
<gene>
    <name evidence="11" type="ORF">CLV56_0716</name>
</gene>
<keyword evidence="12" id="KW-1185">Reference proteome</keyword>
<keyword evidence="6 11" id="KW-0418">Kinase</keyword>
<sequence>MADVVRSWWTEPRAPGAPRRVTRDWFVSGAMVVAVAAEGSLRPDVPARAVSIVLGLLVAVALMFRRTHPLPSVLLAFGPVIAVDVISLATTRAQVGLYAVAAVLILAYALFRWGSGRERLGGLVVMGVAAGLGLALDYQGVVDSIAGCLVLLFPCVLGATVRYRSTARTREIDQVRLREREEFARELHDTVAHHVSAIAIRAQAGQVVATTDPAAAREALEVIEEEASRTLTEMRVMVGALREHEAEDRTPQRGIADLDALARTVAGPPLVEVVAEGQLVGLRPSVEAAVYRLAQESVTNALRHARHASRVEVRVTGTSEQVRLVVSDDGEVITRTRVPDGYGLLGMRERVALLGGSLAAGPGAVAGWTVVADLPRNGGRG</sequence>
<keyword evidence="9" id="KW-1133">Transmembrane helix</keyword>
<organism evidence="11 12">
    <name type="scientific">Mumia flava</name>
    <dbReference type="NCBI Taxonomy" id="1348852"/>
    <lineage>
        <taxon>Bacteria</taxon>
        <taxon>Bacillati</taxon>
        <taxon>Actinomycetota</taxon>
        <taxon>Actinomycetes</taxon>
        <taxon>Propionibacteriales</taxon>
        <taxon>Nocardioidaceae</taxon>
        <taxon>Mumia</taxon>
    </lineage>
</organism>
<dbReference type="SMART" id="SM00387">
    <property type="entry name" value="HATPase_c"/>
    <property type="match status" value="1"/>
</dbReference>
<proteinExistence type="predicted"/>
<dbReference type="GO" id="GO:0000155">
    <property type="term" value="F:phosphorelay sensor kinase activity"/>
    <property type="evidence" value="ECO:0007669"/>
    <property type="project" value="InterPro"/>
</dbReference>
<dbReference type="Proteomes" id="UP000230842">
    <property type="component" value="Unassembled WGS sequence"/>
</dbReference>
<evidence type="ECO:0000256" key="2">
    <source>
        <dbReference type="ARBA" id="ARBA00012438"/>
    </source>
</evidence>
<keyword evidence="7" id="KW-0067">ATP-binding</keyword>
<evidence type="ECO:0000256" key="6">
    <source>
        <dbReference type="ARBA" id="ARBA00022777"/>
    </source>
</evidence>
<evidence type="ECO:0000313" key="12">
    <source>
        <dbReference type="Proteomes" id="UP000230842"/>
    </source>
</evidence>
<dbReference type="Pfam" id="PF07730">
    <property type="entry name" value="HisKA_3"/>
    <property type="match status" value="1"/>
</dbReference>
<reference evidence="11 12" key="1">
    <citation type="submission" date="2017-11" db="EMBL/GenBank/DDBJ databases">
        <title>Genomic Encyclopedia of Archaeal and Bacterial Type Strains, Phase II (KMG-II): From Individual Species to Whole Genera.</title>
        <authorList>
            <person name="Goeker M."/>
        </authorList>
    </citation>
    <scope>NUCLEOTIDE SEQUENCE [LARGE SCALE GENOMIC DNA]</scope>
    <source>
        <strain evidence="11 12">DSM 27763</strain>
    </source>
</reference>
<keyword evidence="4" id="KW-0808">Transferase</keyword>
<dbReference type="GO" id="GO:0005524">
    <property type="term" value="F:ATP binding"/>
    <property type="evidence" value="ECO:0007669"/>
    <property type="project" value="UniProtKB-KW"/>
</dbReference>
<evidence type="ECO:0000256" key="1">
    <source>
        <dbReference type="ARBA" id="ARBA00000085"/>
    </source>
</evidence>
<feature type="transmembrane region" description="Helical" evidence="9">
    <location>
        <begin position="95"/>
        <end position="113"/>
    </location>
</feature>
<evidence type="ECO:0000256" key="9">
    <source>
        <dbReference type="SAM" id="Phobius"/>
    </source>
</evidence>
<dbReference type="InterPro" id="IPR011712">
    <property type="entry name" value="Sig_transdc_His_kin_sub3_dim/P"/>
</dbReference>
<dbReference type="InterPro" id="IPR050482">
    <property type="entry name" value="Sensor_HK_TwoCompSys"/>
</dbReference>
<evidence type="ECO:0000256" key="5">
    <source>
        <dbReference type="ARBA" id="ARBA00022741"/>
    </source>
</evidence>
<dbReference type="Pfam" id="PF02518">
    <property type="entry name" value="HATPase_c"/>
    <property type="match status" value="1"/>
</dbReference>
<dbReference type="EC" id="2.7.13.3" evidence="2"/>
<evidence type="ECO:0000313" key="11">
    <source>
        <dbReference type="EMBL" id="PJJ56507.1"/>
    </source>
</evidence>
<dbReference type="GO" id="GO:0016020">
    <property type="term" value="C:membrane"/>
    <property type="evidence" value="ECO:0007669"/>
    <property type="project" value="InterPro"/>
</dbReference>
<keyword evidence="9" id="KW-0472">Membrane</keyword>
<evidence type="ECO:0000256" key="8">
    <source>
        <dbReference type="ARBA" id="ARBA00023012"/>
    </source>
</evidence>
<dbReference type="Gene3D" id="1.20.5.1930">
    <property type="match status" value="1"/>
</dbReference>
<accession>A0A0B2BJR2</accession>
<dbReference type="InterPro" id="IPR036890">
    <property type="entry name" value="HATPase_C_sf"/>
</dbReference>
<protein>
    <recommendedName>
        <fullName evidence="2">histidine kinase</fullName>
        <ecNumber evidence="2">2.7.13.3</ecNumber>
    </recommendedName>
</protein>
<dbReference type="GO" id="GO:0046983">
    <property type="term" value="F:protein dimerization activity"/>
    <property type="evidence" value="ECO:0007669"/>
    <property type="project" value="InterPro"/>
</dbReference>
<name>A0A0B2BJR2_9ACTN</name>